<dbReference type="InterPro" id="IPR005321">
    <property type="entry name" value="Peptidase_S58_DmpA"/>
</dbReference>
<dbReference type="Pfam" id="PF03576">
    <property type="entry name" value="Peptidase_S58"/>
    <property type="match status" value="1"/>
</dbReference>
<dbReference type="EMBL" id="JAOZYC010000211">
    <property type="protein sequence ID" value="MEB8344276.1"/>
    <property type="molecule type" value="Genomic_DNA"/>
</dbReference>
<dbReference type="Gene3D" id="3.60.70.12">
    <property type="entry name" value="L-amino peptidase D-ALA esterase/amidase"/>
    <property type="match status" value="1"/>
</dbReference>
<dbReference type="Proteomes" id="UP001354931">
    <property type="component" value="Unassembled WGS sequence"/>
</dbReference>
<comment type="caution">
    <text evidence="3">The sequence shown here is derived from an EMBL/GenBank/DDBJ whole genome shotgun (WGS) entry which is preliminary data.</text>
</comment>
<feature type="compositionally biased region" description="Gly residues" evidence="2">
    <location>
        <begin position="240"/>
        <end position="254"/>
    </location>
</feature>
<evidence type="ECO:0000256" key="1">
    <source>
        <dbReference type="ARBA" id="ARBA00007068"/>
    </source>
</evidence>
<sequence length="380" mass="37361">MTTRNDALTDVPGLRVGHATSVGDGFLTGTTVVLAPEGGAVTAVDVRGGGPGTRETDALDPRNLVQRIEAVVLTGGSAFGLDAASGVMAWLEDQGRGVPAGARPGEVVPVVPAACVFDLGRGGDWRARPDAATGRAAVEAAAATEPRSPVQEGNIGAGTGTLVGKLRGGIGTASTVLGSGITVSALVVANAAGSAVDPATGALYGEFFAGRGPVTYPTSQTHEAAGKRLADAAAANGAGPLDGAGGSGGAGRTAGTGARDGATAPTDPPPLNTTLAIVATDADLSRAQAQKVAGTAHDGIARAVRPVHLLNDGDTVFALATGERPLDAANPLALNEILAAGADLVTRAIVRALRTAESVTAGGRTHLSYSDLYGGRPDAL</sequence>
<reference evidence="3 4" key="1">
    <citation type="submission" date="2022-10" db="EMBL/GenBank/DDBJ databases">
        <authorList>
            <person name="Xie J."/>
            <person name="Shen N."/>
        </authorList>
    </citation>
    <scope>NUCLEOTIDE SEQUENCE [LARGE SCALE GENOMIC DNA]</scope>
    <source>
        <strain evidence="3 4">YIM65594</strain>
    </source>
</reference>
<feature type="compositionally biased region" description="Low complexity" evidence="2">
    <location>
        <begin position="255"/>
        <end position="264"/>
    </location>
</feature>
<keyword evidence="4" id="KW-1185">Reference proteome</keyword>
<dbReference type="PANTHER" id="PTHR36512:SF3">
    <property type="entry name" value="BLR5678 PROTEIN"/>
    <property type="match status" value="1"/>
</dbReference>
<accession>A0ABU6FJP4</accession>
<comment type="similarity">
    <text evidence="1">Belongs to the peptidase S58 family.</text>
</comment>
<feature type="region of interest" description="Disordered" evidence="2">
    <location>
        <begin position="240"/>
        <end position="271"/>
    </location>
</feature>
<proteinExistence type="inferred from homology"/>
<evidence type="ECO:0000256" key="2">
    <source>
        <dbReference type="SAM" id="MobiDB-lite"/>
    </source>
</evidence>
<dbReference type="RefSeq" id="WP_326024124.1">
    <property type="nucleotide sequence ID" value="NZ_JAOZYC010000211.1"/>
</dbReference>
<evidence type="ECO:0000313" key="4">
    <source>
        <dbReference type="Proteomes" id="UP001354931"/>
    </source>
</evidence>
<name>A0ABU6FJP4_9ACTN</name>
<dbReference type="SUPFAM" id="SSF56266">
    <property type="entry name" value="DmpA/ArgJ-like"/>
    <property type="match status" value="2"/>
</dbReference>
<protein>
    <submittedName>
        <fullName evidence="3">P1 family peptidase</fullName>
    </submittedName>
</protein>
<dbReference type="CDD" id="cd02252">
    <property type="entry name" value="nylC_like"/>
    <property type="match status" value="1"/>
</dbReference>
<gene>
    <name evidence="3" type="ORF">OKJ99_43060</name>
</gene>
<dbReference type="PANTHER" id="PTHR36512">
    <property type="entry name" value="D-AMINOPEPTIDASE"/>
    <property type="match status" value="1"/>
</dbReference>
<organism evidence="3 4">
    <name type="scientific">Streptomyces endophyticus</name>
    <dbReference type="NCBI Taxonomy" id="714166"/>
    <lineage>
        <taxon>Bacteria</taxon>
        <taxon>Bacillati</taxon>
        <taxon>Actinomycetota</taxon>
        <taxon>Actinomycetes</taxon>
        <taxon>Kitasatosporales</taxon>
        <taxon>Streptomycetaceae</taxon>
        <taxon>Streptomyces</taxon>
    </lineage>
</organism>
<dbReference type="InterPro" id="IPR016117">
    <property type="entry name" value="ArgJ-like_dom_sf"/>
</dbReference>
<evidence type="ECO:0000313" key="3">
    <source>
        <dbReference type="EMBL" id="MEB8344276.1"/>
    </source>
</evidence>